<reference evidence="10" key="1">
    <citation type="submission" date="2017-02" db="UniProtKB">
        <authorList>
            <consortium name="WormBaseParasite"/>
        </authorList>
    </citation>
    <scope>IDENTIFICATION</scope>
</reference>
<evidence type="ECO:0000256" key="1">
    <source>
        <dbReference type="ARBA" id="ARBA00004141"/>
    </source>
</evidence>
<dbReference type="GO" id="GO:0006612">
    <property type="term" value="P:protein targeting to membrane"/>
    <property type="evidence" value="ECO:0007669"/>
    <property type="project" value="TreeGrafter"/>
</dbReference>
<dbReference type="GO" id="GO:0005794">
    <property type="term" value="C:Golgi apparatus"/>
    <property type="evidence" value="ECO:0007669"/>
    <property type="project" value="TreeGrafter"/>
</dbReference>
<dbReference type="AlphaFoldDB" id="A0A0M3I3J8"/>
<dbReference type="InterPro" id="IPR039859">
    <property type="entry name" value="PFA4/ZDH16/20/ERF2-like"/>
</dbReference>
<dbReference type="GO" id="GO:0019706">
    <property type="term" value="F:protein-cysteine S-palmitoyltransferase activity"/>
    <property type="evidence" value="ECO:0007669"/>
    <property type="project" value="UniProtKB-EC"/>
</dbReference>
<dbReference type="PANTHER" id="PTHR22883">
    <property type="entry name" value="ZINC FINGER DHHC DOMAIN CONTAINING PROTEIN"/>
    <property type="match status" value="1"/>
</dbReference>
<feature type="transmembrane region" description="Helical" evidence="7">
    <location>
        <begin position="172"/>
        <end position="190"/>
    </location>
</feature>
<dbReference type="Pfam" id="PF01529">
    <property type="entry name" value="DHHC"/>
    <property type="match status" value="1"/>
</dbReference>
<comment type="domain">
    <text evidence="7">The DHHC domain is required for palmitoyltransferase activity.</text>
</comment>
<dbReference type="PROSITE" id="PS50216">
    <property type="entry name" value="DHHC"/>
    <property type="match status" value="1"/>
</dbReference>
<evidence type="ECO:0000313" key="9">
    <source>
        <dbReference type="Proteomes" id="UP000036681"/>
    </source>
</evidence>
<evidence type="ECO:0000256" key="5">
    <source>
        <dbReference type="ARBA" id="ARBA00023136"/>
    </source>
</evidence>
<evidence type="ECO:0000313" key="10">
    <source>
        <dbReference type="WBParaSite" id="ALUE_0001123001-mRNA-1"/>
    </source>
</evidence>
<evidence type="ECO:0000256" key="7">
    <source>
        <dbReference type="RuleBase" id="RU079119"/>
    </source>
</evidence>
<comment type="similarity">
    <text evidence="7">Belongs to the DHHC palmitoyltransferase family.</text>
</comment>
<comment type="catalytic activity">
    <reaction evidence="7">
        <text>L-cysteinyl-[protein] + hexadecanoyl-CoA = S-hexadecanoyl-L-cysteinyl-[protein] + CoA</text>
        <dbReference type="Rhea" id="RHEA:36683"/>
        <dbReference type="Rhea" id="RHEA-COMP:10131"/>
        <dbReference type="Rhea" id="RHEA-COMP:11032"/>
        <dbReference type="ChEBI" id="CHEBI:29950"/>
        <dbReference type="ChEBI" id="CHEBI:57287"/>
        <dbReference type="ChEBI" id="CHEBI:57379"/>
        <dbReference type="ChEBI" id="CHEBI:74151"/>
        <dbReference type="EC" id="2.3.1.225"/>
    </reaction>
</comment>
<dbReference type="EC" id="2.3.1.225" evidence="7"/>
<evidence type="ECO:0000259" key="8">
    <source>
        <dbReference type="Pfam" id="PF01529"/>
    </source>
</evidence>
<accession>A0A0M3I3J8</accession>
<protein>
    <recommendedName>
        <fullName evidence="7">Palmitoyltransferase</fullName>
        <ecNumber evidence="7">2.3.1.225</ecNumber>
    </recommendedName>
</protein>
<feature type="transmembrane region" description="Helical" evidence="7">
    <location>
        <begin position="21"/>
        <end position="38"/>
    </location>
</feature>
<evidence type="ECO:0000256" key="3">
    <source>
        <dbReference type="ARBA" id="ARBA00022692"/>
    </source>
</evidence>
<keyword evidence="3 7" id="KW-0812">Transmembrane</keyword>
<proteinExistence type="inferred from homology"/>
<keyword evidence="4 7" id="KW-1133">Transmembrane helix</keyword>
<name>A0A0M3I3J8_ASCLU</name>
<dbReference type="WBParaSite" id="ALUE_0001123001-mRNA-1">
    <property type="protein sequence ID" value="ALUE_0001123001-mRNA-1"/>
    <property type="gene ID" value="ALUE_0001123001"/>
</dbReference>
<dbReference type="InterPro" id="IPR001594">
    <property type="entry name" value="Palmitoyltrfase_DHHC"/>
</dbReference>
<organism evidence="9 10">
    <name type="scientific">Ascaris lumbricoides</name>
    <name type="common">Giant roundworm</name>
    <dbReference type="NCBI Taxonomy" id="6252"/>
    <lineage>
        <taxon>Eukaryota</taxon>
        <taxon>Metazoa</taxon>
        <taxon>Ecdysozoa</taxon>
        <taxon>Nematoda</taxon>
        <taxon>Chromadorea</taxon>
        <taxon>Rhabditida</taxon>
        <taxon>Spirurina</taxon>
        <taxon>Ascaridomorpha</taxon>
        <taxon>Ascaridoidea</taxon>
        <taxon>Ascarididae</taxon>
        <taxon>Ascaris</taxon>
    </lineage>
</organism>
<keyword evidence="9" id="KW-1185">Reference proteome</keyword>
<comment type="subcellular location">
    <subcellularLocation>
        <location evidence="1">Membrane</location>
        <topology evidence="1">Multi-pass membrane protein</topology>
    </subcellularLocation>
</comment>
<dbReference type="Proteomes" id="UP000036681">
    <property type="component" value="Unplaced"/>
</dbReference>
<evidence type="ECO:0000256" key="6">
    <source>
        <dbReference type="ARBA" id="ARBA00023315"/>
    </source>
</evidence>
<evidence type="ECO:0000256" key="2">
    <source>
        <dbReference type="ARBA" id="ARBA00022679"/>
    </source>
</evidence>
<feature type="transmembrane region" description="Helical" evidence="7">
    <location>
        <begin position="50"/>
        <end position="69"/>
    </location>
</feature>
<keyword evidence="2 7" id="KW-0808">Transferase</keyword>
<dbReference type="GO" id="GO:0005783">
    <property type="term" value="C:endoplasmic reticulum"/>
    <property type="evidence" value="ECO:0007669"/>
    <property type="project" value="TreeGrafter"/>
</dbReference>
<feature type="domain" description="Palmitoyltransferase DHHC" evidence="8">
    <location>
        <begin position="120"/>
        <end position="237"/>
    </location>
</feature>
<keyword evidence="6 7" id="KW-0012">Acyltransferase</keyword>
<dbReference type="GO" id="GO:0016020">
    <property type="term" value="C:membrane"/>
    <property type="evidence" value="ECO:0007669"/>
    <property type="project" value="UniProtKB-SubCell"/>
</dbReference>
<sequence length="312" mass="36450">MAIYKLWIGSTTKDVTLKYGIGPYCVLMASICEYYVYVFRLMPLMNDEEWWRNFIIGHGLIVMAIWSYIRLLLAIPPAVPAPYYLPIELHNEISACNDDESIQRILQRFALSRSLKINTEHIRYCNACKCIRPEFAHHCAICKMCILRNDHHCGGLTDRCVHRDSTKMFIQFQFYVLALCIFAFITDFHYTYHTERKNYWFFWYQPSFSYIGLILVLTFTCSLFLLAIATNRTTRDMNRTRKIFAINRNGHQGVVKNLLNVSQTSVDLTEYRNCLNRNLVNSIACAPLVCIQRWKLLVFAVVQRGDSLQSSI</sequence>
<keyword evidence="5 7" id="KW-0472">Membrane</keyword>
<evidence type="ECO:0000256" key="4">
    <source>
        <dbReference type="ARBA" id="ARBA00022989"/>
    </source>
</evidence>
<feature type="transmembrane region" description="Helical" evidence="7">
    <location>
        <begin position="210"/>
        <end position="229"/>
    </location>
</feature>